<comment type="caution">
    <text evidence="3">The sequence shown here is derived from an EMBL/GenBank/DDBJ whole genome shotgun (WGS) entry which is preliminary data.</text>
</comment>
<evidence type="ECO:0000256" key="1">
    <source>
        <dbReference type="ARBA" id="ARBA00023157"/>
    </source>
</evidence>
<dbReference type="AlphaFoldDB" id="A0A8S9NT90"/>
<organism evidence="3 4">
    <name type="scientific">Brassica cretica</name>
    <name type="common">Mustard</name>
    <dbReference type="NCBI Taxonomy" id="69181"/>
    <lineage>
        <taxon>Eukaryota</taxon>
        <taxon>Viridiplantae</taxon>
        <taxon>Streptophyta</taxon>
        <taxon>Embryophyta</taxon>
        <taxon>Tracheophyta</taxon>
        <taxon>Spermatophyta</taxon>
        <taxon>Magnoliopsida</taxon>
        <taxon>eudicotyledons</taxon>
        <taxon>Gunneridae</taxon>
        <taxon>Pentapetalae</taxon>
        <taxon>rosids</taxon>
        <taxon>malvids</taxon>
        <taxon>Brassicales</taxon>
        <taxon>Brassicaceae</taxon>
        <taxon>Brassiceae</taxon>
        <taxon>Brassica</taxon>
    </lineage>
</organism>
<keyword evidence="1" id="KW-1015">Disulfide bond</keyword>
<dbReference type="PANTHER" id="PTHR45663:SF32">
    <property type="entry name" value="THIOREDOXIN FAMILY PROTEIN-RELATED"/>
    <property type="match status" value="1"/>
</dbReference>
<dbReference type="InterPro" id="IPR036249">
    <property type="entry name" value="Thioredoxin-like_sf"/>
</dbReference>
<gene>
    <name evidence="3" type="ORF">F2Q69_00007053</name>
</gene>
<evidence type="ECO:0000259" key="2">
    <source>
        <dbReference type="Pfam" id="PF00085"/>
    </source>
</evidence>
<reference evidence="3" key="1">
    <citation type="submission" date="2019-12" db="EMBL/GenBank/DDBJ databases">
        <title>Genome sequencing and annotation of Brassica cretica.</title>
        <authorList>
            <person name="Studholme D.J."/>
            <person name="Sarris P."/>
        </authorList>
    </citation>
    <scope>NUCLEOTIDE SEQUENCE</scope>
    <source>
        <strain evidence="3">PFS-109/04</strain>
        <tissue evidence="3">Leaf</tissue>
    </source>
</reference>
<dbReference type="GO" id="GO:0005737">
    <property type="term" value="C:cytoplasm"/>
    <property type="evidence" value="ECO:0007669"/>
    <property type="project" value="TreeGrafter"/>
</dbReference>
<name>A0A8S9NT90_BRACR</name>
<dbReference type="Pfam" id="PF00085">
    <property type="entry name" value="Thioredoxin"/>
    <property type="match status" value="1"/>
</dbReference>
<dbReference type="InterPro" id="IPR017937">
    <property type="entry name" value="Thioredoxin_CS"/>
</dbReference>
<feature type="domain" description="Thioredoxin" evidence="2">
    <location>
        <begin position="3"/>
        <end position="56"/>
    </location>
</feature>
<dbReference type="CDD" id="cd02947">
    <property type="entry name" value="TRX_family"/>
    <property type="match status" value="1"/>
</dbReference>
<evidence type="ECO:0000313" key="3">
    <source>
        <dbReference type="EMBL" id="KAF3506966.1"/>
    </source>
</evidence>
<dbReference type="PANTHER" id="PTHR45663">
    <property type="entry name" value="GEO12009P1"/>
    <property type="match status" value="1"/>
</dbReference>
<dbReference type="SUPFAM" id="SSF52833">
    <property type="entry name" value="Thioredoxin-like"/>
    <property type="match status" value="1"/>
</dbReference>
<evidence type="ECO:0000313" key="4">
    <source>
        <dbReference type="Proteomes" id="UP000712600"/>
    </source>
</evidence>
<dbReference type="PROSITE" id="PS00194">
    <property type="entry name" value="THIOREDOXIN_1"/>
    <property type="match status" value="1"/>
</dbReference>
<accession>A0A8S9NT90</accession>
<protein>
    <recommendedName>
        <fullName evidence="2">Thioredoxin domain-containing protein</fullName>
    </recommendedName>
</protein>
<sequence>MESKVPVMVMFTAEWCGACRAMSPMLDQLNSEFAGRFKSYRVDIDLEREIAPRWDI</sequence>
<proteinExistence type="predicted"/>
<dbReference type="InterPro" id="IPR013766">
    <property type="entry name" value="Thioredoxin_domain"/>
</dbReference>
<dbReference type="Gene3D" id="3.40.30.10">
    <property type="entry name" value="Glutaredoxin"/>
    <property type="match status" value="1"/>
</dbReference>
<dbReference type="Proteomes" id="UP000712600">
    <property type="component" value="Unassembled WGS sequence"/>
</dbReference>
<dbReference type="GO" id="GO:0015035">
    <property type="term" value="F:protein-disulfide reductase activity"/>
    <property type="evidence" value="ECO:0007669"/>
    <property type="project" value="TreeGrafter"/>
</dbReference>
<dbReference type="EMBL" id="QGKX02001521">
    <property type="protein sequence ID" value="KAF3506966.1"/>
    <property type="molecule type" value="Genomic_DNA"/>
</dbReference>